<feature type="transmembrane region" description="Helical" evidence="1">
    <location>
        <begin position="109"/>
        <end position="129"/>
    </location>
</feature>
<feature type="transmembrane region" description="Helical" evidence="1">
    <location>
        <begin position="384"/>
        <end position="402"/>
    </location>
</feature>
<evidence type="ECO:0000256" key="1">
    <source>
        <dbReference type="SAM" id="Phobius"/>
    </source>
</evidence>
<protein>
    <submittedName>
        <fullName evidence="2">Copper ABC transporter permease</fullName>
    </submittedName>
</protein>
<feature type="transmembrane region" description="Helical" evidence="1">
    <location>
        <begin position="82"/>
        <end position="102"/>
    </location>
</feature>
<dbReference type="PANTHER" id="PTHR38454">
    <property type="entry name" value="INTEGRAL MEMBRANE PROTEIN-RELATED"/>
    <property type="match status" value="1"/>
</dbReference>
<keyword evidence="3" id="KW-1185">Reference proteome</keyword>
<proteinExistence type="predicted"/>
<feature type="transmembrane region" description="Helical" evidence="1">
    <location>
        <begin position="439"/>
        <end position="455"/>
    </location>
</feature>
<feature type="transmembrane region" description="Helical" evidence="1">
    <location>
        <begin position="159"/>
        <end position="180"/>
    </location>
</feature>
<dbReference type="PANTHER" id="PTHR38454:SF1">
    <property type="entry name" value="INTEGRAL MEMBRANE PROTEIN"/>
    <property type="match status" value="1"/>
</dbReference>
<dbReference type="EMBL" id="BMKI01000003">
    <property type="protein sequence ID" value="GGC89699.1"/>
    <property type="molecule type" value="Genomic_DNA"/>
</dbReference>
<gene>
    <name evidence="2" type="ORF">GCM10011573_19170</name>
</gene>
<evidence type="ECO:0000313" key="3">
    <source>
        <dbReference type="Proteomes" id="UP000630615"/>
    </source>
</evidence>
<feature type="transmembrane region" description="Helical" evidence="1">
    <location>
        <begin position="186"/>
        <end position="216"/>
    </location>
</feature>
<dbReference type="InterPro" id="IPR018580">
    <property type="entry name" value="Uncharacterised_YfhO"/>
</dbReference>
<dbReference type="RefSeq" id="WP_088271063.1">
    <property type="nucleotide sequence ID" value="NZ_BMKI01000003.1"/>
</dbReference>
<evidence type="ECO:0000313" key="2">
    <source>
        <dbReference type="EMBL" id="GGC89699.1"/>
    </source>
</evidence>
<name>A0ABQ1P2W0_9ENTE</name>
<feature type="transmembrane region" description="Helical" evidence="1">
    <location>
        <begin position="324"/>
        <end position="347"/>
    </location>
</feature>
<keyword evidence="1" id="KW-1133">Transmembrane helix</keyword>
<organism evidence="2 3">
    <name type="scientific">Enterococcus wangshanyuanii</name>
    <dbReference type="NCBI Taxonomy" id="2005703"/>
    <lineage>
        <taxon>Bacteria</taxon>
        <taxon>Bacillati</taxon>
        <taxon>Bacillota</taxon>
        <taxon>Bacilli</taxon>
        <taxon>Lactobacillales</taxon>
        <taxon>Enterococcaceae</taxon>
        <taxon>Enterococcus</taxon>
    </lineage>
</organism>
<keyword evidence="1" id="KW-0812">Transmembrane</keyword>
<feature type="transmembrane region" description="Helical" evidence="1">
    <location>
        <begin position="12"/>
        <end position="37"/>
    </location>
</feature>
<feature type="transmembrane region" description="Helical" evidence="1">
    <location>
        <begin position="353"/>
        <end position="372"/>
    </location>
</feature>
<feature type="transmembrane region" description="Helical" evidence="1">
    <location>
        <begin position="835"/>
        <end position="856"/>
    </location>
</feature>
<comment type="caution">
    <text evidence="2">The sequence shown here is derived from an EMBL/GenBank/DDBJ whole genome shotgun (WGS) entry which is preliminary data.</text>
</comment>
<sequence length="869" mass="99236">MKKTVKKWIQENGVYLLLSILLPMLLMALGYFLIGIYPGSERTVMASDSFSQYSNFHASFNNVLHGKQNIFYTWYGSLGLNYWAFSAYYLNGLFTPLVFFFDNQAMPEALYFITLVKFGAMGAAFWVFSTQTFKLSKWLHVSFSVAYALMAYTTAYSEVIMWLDAFVYLPLIILGIHRVMDQRKPLLLFVSYLLLFLSNFYMAFMIGVFSFMYYCVRVLTDYQRYKKSFIPYLVPSFLAGGASMITILPTVLDLKNNGEGLSDFSQFWQPDTGAWDLVTKSMTGVYDTSKFGSAPFVYIGLLPLIFCLFYFLDKKIALRNKILYGSLFLILIASVYIANLNLFWHGLHAPNMFLYRFSFLFSFLIILLAGYSIEQIEKSDVEKILNSILLLLAVFLVAYFFANKQRYDYIQPMSFIVTIVLLALYLILLLVYKEGKLKRIVPIILAVLMIAEAGFNTKVMLEGIKEDWGYAGRRIYNGQYEDIQSLVEKTKQENDDFYRMENLDAVSRNDSFNYGYSGVTMFSSIRNRHSSSYLNNLGFRSTGSNLNIAYENNTLIMDSLLGIKYNLSKQDDLNKYGFDKISSKGEYSLYENKNTLPLGVLTDKEIYEPDAVSNQTELIKHLSGMEEDLFSFGNVKEDTLENLVLESSDDSLLYAKENVTELSSITWTVEVPAKTQAYLSLVAADQSMMAKTDVILEVNGTTRKSSILESGQYYDLGYYQEAKTIKVKASFDSSKAQISLYQPDIALLNVDRFESSLEKIKEKGVGFDISGRKASAQVDLTEDQVIWTTIPYDKGWRAYVDGEKVEIPTFKEAFLTLPVAKGAHTIEFVFLPQGFVVGASLFIFCIGTFLLYLVWLKKQANKIDRRINE</sequence>
<keyword evidence="1" id="KW-0472">Membrane</keyword>
<feature type="transmembrane region" description="Helical" evidence="1">
    <location>
        <begin position="228"/>
        <end position="252"/>
    </location>
</feature>
<dbReference type="Proteomes" id="UP000630615">
    <property type="component" value="Unassembled WGS sequence"/>
</dbReference>
<dbReference type="Pfam" id="PF09586">
    <property type="entry name" value="YfhO"/>
    <property type="match status" value="1"/>
</dbReference>
<feature type="transmembrane region" description="Helical" evidence="1">
    <location>
        <begin position="291"/>
        <end position="312"/>
    </location>
</feature>
<feature type="transmembrane region" description="Helical" evidence="1">
    <location>
        <begin position="414"/>
        <end position="432"/>
    </location>
</feature>
<reference evidence="3" key="1">
    <citation type="journal article" date="2019" name="Int. J. Syst. Evol. Microbiol.">
        <title>The Global Catalogue of Microorganisms (GCM) 10K type strain sequencing project: providing services to taxonomists for standard genome sequencing and annotation.</title>
        <authorList>
            <consortium name="The Broad Institute Genomics Platform"/>
            <consortium name="The Broad Institute Genome Sequencing Center for Infectious Disease"/>
            <person name="Wu L."/>
            <person name="Ma J."/>
        </authorList>
    </citation>
    <scope>NUCLEOTIDE SEQUENCE [LARGE SCALE GENOMIC DNA]</scope>
    <source>
        <strain evidence="3">CGMCC 1.15942</strain>
    </source>
</reference>
<accession>A0ABQ1P2W0</accession>
<feature type="transmembrane region" description="Helical" evidence="1">
    <location>
        <begin position="135"/>
        <end position="152"/>
    </location>
</feature>